<dbReference type="Pfam" id="PF07971">
    <property type="entry name" value="Glyco_hydro_92"/>
    <property type="match status" value="1"/>
</dbReference>
<evidence type="ECO:0000313" key="4">
    <source>
        <dbReference type="EMBL" id="MEJ5944187.1"/>
    </source>
</evidence>
<keyword evidence="1" id="KW-0732">Signal</keyword>
<keyword evidence="5" id="KW-1185">Reference proteome</keyword>
<accession>A0ABU8RGI9</accession>
<evidence type="ECO:0000256" key="1">
    <source>
        <dbReference type="SAM" id="SignalP"/>
    </source>
</evidence>
<dbReference type="SUPFAM" id="SSF48208">
    <property type="entry name" value="Six-hairpin glycosidases"/>
    <property type="match status" value="2"/>
</dbReference>
<dbReference type="InterPro" id="IPR005198">
    <property type="entry name" value="Glyco_hydro_76"/>
</dbReference>
<dbReference type="Gene3D" id="1.20.1050.60">
    <property type="entry name" value="alpha-1,2-mannosidase"/>
    <property type="match status" value="1"/>
</dbReference>
<feature type="domain" description="Glycosyl hydrolase family 92 N-terminal" evidence="3">
    <location>
        <begin position="46"/>
        <end position="274"/>
    </location>
</feature>
<feature type="signal peptide" evidence="1">
    <location>
        <begin position="1"/>
        <end position="32"/>
    </location>
</feature>
<dbReference type="EC" id="3.2.1.-" evidence="4"/>
<organism evidence="4 5">
    <name type="scientific">Pseudokineococcus basanitobsidens</name>
    <dbReference type="NCBI Taxonomy" id="1926649"/>
    <lineage>
        <taxon>Bacteria</taxon>
        <taxon>Bacillati</taxon>
        <taxon>Actinomycetota</taxon>
        <taxon>Actinomycetes</taxon>
        <taxon>Kineosporiales</taxon>
        <taxon>Kineosporiaceae</taxon>
        <taxon>Pseudokineococcus</taxon>
    </lineage>
</organism>
<dbReference type="InterPro" id="IPR041371">
    <property type="entry name" value="GH92_N"/>
</dbReference>
<keyword evidence="4" id="KW-0326">Glycosidase</keyword>
<dbReference type="Pfam" id="PF17678">
    <property type="entry name" value="Glyco_hydro_92N"/>
    <property type="match status" value="1"/>
</dbReference>
<protein>
    <submittedName>
        <fullName evidence="4">GH92 family glycosyl hydrolase</fullName>
        <ecNumber evidence="4">3.2.1.-</ecNumber>
    </submittedName>
</protein>
<dbReference type="Gene3D" id="1.50.10.20">
    <property type="match status" value="1"/>
</dbReference>
<dbReference type="InterPro" id="IPR014718">
    <property type="entry name" value="GH-type_carb-bd"/>
</dbReference>
<proteinExistence type="predicted"/>
<name>A0ABU8RGI9_9ACTN</name>
<dbReference type="Gene3D" id="1.20.1610.10">
    <property type="entry name" value="alpha-1,2-mannosidases domains"/>
    <property type="match status" value="1"/>
</dbReference>
<reference evidence="4 5" key="1">
    <citation type="journal article" date="2017" name="Int. J. Syst. Evol. Microbiol.">
        <title>Pseudokineococcus basanitobsidens sp. nov., isolated from volcanic rock.</title>
        <authorList>
            <person name="Lee D.W."/>
            <person name="Park M.Y."/>
            <person name="Kim J.J."/>
            <person name="Kim B.S."/>
        </authorList>
    </citation>
    <scope>NUCLEOTIDE SEQUENCE [LARGE SCALE GENOMIC DNA]</scope>
    <source>
        <strain evidence="4 5">DSM 103726</strain>
    </source>
</reference>
<sequence length="1452" mass="155702">MPHPRHLTALTTTALTSTALVAGLLGAAPASAASADPPAEGPLTDLVNPFIGTQDEGNTFPGASLPFGMVQLSPDNGHTTGYDYTRDRIRGFSATHISGVGCGLGGDLPVLPTTGDVTSTDDAQYALPYSHDGESASPGYYTVPLEAPAGTVTAELTATTRTGVARYTFPETDEATVLVNAGQALHRVESSEVRVTSDRTIETTVVGSGFCQGTRPYTMHFVTTFDRPFTEVGTWSGDEVSAGSTEAAGTERQGAYVHFDAREDRTVEQTTALSWVGADGARANLAAEGGRTFDEVRAAADATWEERLQQVRTEGGTPEQRRTFYSSLYRSLLTPSVATDVDGRYTGWDQQVHEADGFTYYQTFSLWDTYRTQEQLLSLLAPQESRDMALSLLAVQDQGGWLPRWAYATVETNIMTGDPVTPFLVSAWQQGLLAGHEEEAYQALLQNADGVPPAGSQYNGRAGNEQYLRDGFVPHEPERSGKPGDYDLQHGASATLEYALADATLSTMAAALGHEEDARRLALRGQSFRNLFDPRTGSFRARDARGLFVGPEDPADAVGFHEGTSSQYTWLVQQDLPQLVDLLGGEDAANERLDGFFAYDQLLEDPERTAREVWVNNAYDYYGFSTYNPQNEPDLHAPYVYGWTGQPWKTTDVVHAALTLFTDGPQGITGNDDLGTMSSWQVLSAMGIYPSVPGTEVWSLSTPVFDRVELDLDPAWYPEGSFTITAPGTSDDDRYVQQVRVGGRLSDRTWITGDDIRAGRDVAFEVGPEPSDWGTDVDSAPEPLVSGRVRTSHLAAGLEPASADLLGSDEDQVVDMGATLVVTDPGRPTVTLAASADDPLRVRLDRDVLRVRSSGLPTTQEVPLHVVVPGGTAPGTYEVRLSARDRAGDVVERAATVTVVPACGEPGGSCPQDLGPAYDVDGIATSDARDEGDFDGGGWSFPAEQLPAPGEQLVRGRSYVLPETSGTAPNFVAARGQTLALEPGSYSALDVLLSAHNGDVSGDAVVTYADGSTSTGPLTATDWAAGGPRLGEETALSANGRYQAAGGGDGLTVHVWHDVLAVDPARRAVSVTLPDESRMKVMAISARTPAAAGEALDPAAAAQDAYAAMAEQLAAADGSGLYRERVPAGAGDRPYSFEWPFSQAHVAALDLTGLPGEQGAAFADDLARHAAAQELYWDRSGSATGLPGYDSYPQPPYGGSGDLFYDDNLWVGLAKVQEHLMTGDEAALARAEEVFELAVSGWDDDPSHAAPGGVFWTQQPGDDDRNTVSTMPAAQLAVRLHMITGKQRYLDWALRMTSWTDEHLRAPNGLYWDHLSTDGTVETTQWAYNQGVPAGTYALLYEATGEQRYLDRAQEVAEASYRFYVEEGRLDDQPRAFVAIWAKNLLLLESVTGGTRYRDAVTAWAQRQQADLDSTTGLYAGDDGTTELLDQAAVTQVLAVLAWPQDRVGLLY</sequence>
<evidence type="ECO:0000259" key="3">
    <source>
        <dbReference type="Pfam" id="PF17678"/>
    </source>
</evidence>
<dbReference type="Pfam" id="PF03663">
    <property type="entry name" value="Glyco_hydro_76"/>
    <property type="match status" value="1"/>
</dbReference>
<dbReference type="InterPro" id="IPR012939">
    <property type="entry name" value="Glyco_hydro_92"/>
</dbReference>
<keyword evidence="4" id="KW-0378">Hydrolase</keyword>
<feature type="chain" id="PRO_5047103113" evidence="1">
    <location>
        <begin position="33"/>
        <end position="1452"/>
    </location>
</feature>
<feature type="domain" description="Glycosyl hydrolase family 92" evidence="2">
    <location>
        <begin position="280"/>
        <end position="767"/>
    </location>
</feature>
<dbReference type="EMBL" id="JBBIAA010000002">
    <property type="protein sequence ID" value="MEJ5944187.1"/>
    <property type="molecule type" value="Genomic_DNA"/>
</dbReference>
<dbReference type="Gene3D" id="2.70.98.10">
    <property type="match status" value="1"/>
</dbReference>
<dbReference type="PANTHER" id="PTHR12143:SF39">
    <property type="entry name" value="SECRETED PROTEIN"/>
    <property type="match status" value="1"/>
</dbReference>
<gene>
    <name evidence="4" type="ORF">WDZ17_02625</name>
</gene>
<dbReference type="InterPro" id="IPR008928">
    <property type="entry name" value="6-hairpin_glycosidase_sf"/>
</dbReference>
<evidence type="ECO:0000259" key="2">
    <source>
        <dbReference type="Pfam" id="PF07971"/>
    </source>
</evidence>
<dbReference type="InterPro" id="IPR050883">
    <property type="entry name" value="PNGase"/>
</dbReference>
<dbReference type="PANTHER" id="PTHR12143">
    <property type="entry name" value="PEPTIDE N-GLYCANASE PNGASE -RELATED"/>
    <property type="match status" value="1"/>
</dbReference>
<dbReference type="Gene3D" id="3.30.2080.10">
    <property type="entry name" value="GH92 mannosidase domain"/>
    <property type="match status" value="1"/>
</dbReference>
<dbReference type="GO" id="GO:0016798">
    <property type="term" value="F:hydrolase activity, acting on glycosyl bonds"/>
    <property type="evidence" value="ECO:0007669"/>
    <property type="project" value="UniProtKB-KW"/>
</dbReference>
<comment type="caution">
    <text evidence="4">The sequence shown here is derived from an EMBL/GenBank/DDBJ whole genome shotgun (WGS) entry which is preliminary data.</text>
</comment>
<dbReference type="InterPro" id="IPR005887">
    <property type="entry name" value="GH92_a_mannosidase_put"/>
</dbReference>
<dbReference type="Proteomes" id="UP001387100">
    <property type="component" value="Unassembled WGS sequence"/>
</dbReference>
<evidence type="ECO:0000313" key="5">
    <source>
        <dbReference type="Proteomes" id="UP001387100"/>
    </source>
</evidence>
<dbReference type="NCBIfam" id="TIGR01180">
    <property type="entry name" value="aman2_put"/>
    <property type="match status" value="1"/>
</dbReference>